<dbReference type="Proteomes" id="UP000676246">
    <property type="component" value="Unassembled WGS sequence"/>
</dbReference>
<feature type="domain" description="Carrier" evidence="4">
    <location>
        <begin position="1601"/>
        <end position="1676"/>
    </location>
</feature>
<dbReference type="InterPro" id="IPR036736">
    <property type="entry name" value="ACP-like_sf"/>
</dbReference>
<proteinExistence type="predicted"/>
<dbReference type="InterPro" id="IPR010071">
    <property type="entry name" value="AA_adenyl_dom"/>
</dbReference>
<dbReference type="Gene3D" id="3.30.300.30">
    <property type="match status" value="2"/>
</dbReference>
<dbReference type="Pfam" id="PF00550">
    <property type="entry name" value="PP-binding"/>
    <property type="match status" value="1"/>
</dbReference>
<dbReference type="GO" id="GO:0043041">
    <property type="term" value="P:amino acid activation for nonribosomal peptide biosynthetic process"/>
    <property type="evidence" value="ECO:0007669"/>
    <property type="project" value="TreeGrafter"/>
</dbReference>
<dbReference type="InterPro" id="IPR009081">
    <property type="entry name" value="PP-bd_ACP"/>
</dbReference>
<dbReference type="NCBIfam" id="TIGR01733">
    <property type="entry name" value="AA-adenyl-dom"/>
    <property type="match status" value="2"/>
</dbReference>
<dbReference type="GO" id="GO:0006508">
    <property type="term" value="P:proteolysis"/>
    <property type="evidence" value="ECO:0007669"/>
    <property type="project" value="InterPro"/>
</dbReference>
<dbReference type="CDD" id="cd19531">
    <property type="entry name" value="LCL_NRPS-like"/>
    <property type="match status" value="1"/>
</dbReference>
<dbReference type="GO" id="GO:0044550">
    <property type="term" value="P:secondary metabolite biosynthetic process"/>
    <property type="evidence" value="ECO:0007669"/>
    <property type="project" value="UniProtKB-ARBA"/>
</dbReference>
<sequence length="1680" mass="181121">MDPAHTDAPARCAVRDSNSIQERFEHHARTSPDAVALVCGAAHTTYGQLNRKANQLAHYLRGLGMTRGSLVGVWLPRSSAAIEALLGILKAGCGYVPIEADCPSERLAHQLRETEARVLVTDGHRIARLPHGIQARSVCLDDIVPDLATQSPRDPVGQSAPGDVAYCMFSSGSTGAPKGILTPHAGVLRLVCEPDYVHLDAKEVLLHAAPLAFDASTFELWGALLNGGTVAILEPGPVNPETIAAAIELHRVTTAWLTAPLFHRIGAGHFEGMSSLRQLLAGGDVLMPSAVARALKALPGCRLVNGYGPTETTTFAICGTVSSQEAASAVPLGNPINETWIHILDEQLEPVQPGEVGEIHIAGSGLARGYLNCPDLTAEKFIPNPYGPPGSRMYRSGDLGARLADGRITFAGRIDHQVKINGHRVELGEIEAVVAREPGVHEAVVVAWERVPGERRLVCYLTAAPGRRLTVEGLRDGLAHKLPHYMIPSAWTVLDAMPHGPSGKIDRRSLPPPGSGRDGIATAYVAPKPGLETRLAELWAEVLRLDRVGRLDQFATLGGNSIQAIDLSFRAGRKLFGGHRVPAPLGNMTLSEFAQACIAVLDPHGQDAFAADSAGSTPCASQAQHQVWFLEQLGEGWRAYRFHARFNFRGALDVPALQTALVQLVDRHEILRTAFIQHDGELFRQVSQRLEVPLPVVDLSALPLGKREPALQAHIAAELAHRFDISQAPLARWLLLRMAQDEHVLLQSEHHFLHDGQSFRILVRDLSTLYSAATTGSAAGLPQIEAQYGDYCCEERAWLQSAEFRAQLSAWRGALASSDPQVRLFSNRPRPPRRQGIGAQARRPLAAELVRAVDTVAASLGVTRFALMFSAFGLLCGRHSNEQRFVIGTALANRTAAKHQWTTGMFVNMLPLPFDCAPRMPFEAFAHATSAAIDFALTHSRVPLGEIVKALNLSATLQGEPPFNVGFSFHDSLEAQPRFGELVVDVDEAIAIGSAKFDLDVVVIAGNPGKGEGLELLFEYSTDCLDEASVERLLDHYVTLLHAISADSRRCLQDLSVLPSSERRLLLRDFVDTSEGWDLDRCVHELFELQADAHPGATAVVAGAHRVSYGELERRANRLAHCLRSCGVGPEVAVVACVERGVELIVALLGILKAGGVYVPLDPGYPAERRDGVLADTGAPVLLTTARHAPALRSSAARVIVLDGGDDNLSGQSSERPLNVSRPGHLAYCIFTSGSTGRPKGVGVSNRSLVNHAWSHCTACALTASDRVLQICSCGFDASLEEIVPTLLVGATLVIAPPELRAPDEEFLAWMAAEELTVLDLPTAFWAALVTHADDRSRIPHSVRITVIGGEAAKWEHVERWQRLTRHPDFTLFNTYGPTEATIIATRGRVDPTDRPPSGTSVPLGRSISNVRVYVLDANLEPTAFGVPGEICIGGAGVARGYLNLPGLTAEKFVPDPYGAPGERLYRTGDQGFYRPDGNIEFLGRTDSQVKIRGFRVEPGEVEAVLVGLPGVRGAAISAHPGGSGDLQLVGYLVTADGAALDLDAVRAQLAQRLPEYMLPGAWVFLQHLPLSRNGKVDRLQLPPPEPSSADRASIECPAVDAECPTLPEVIEILRELMPSIAIEPDDDLLRNGMHSVQLLRLVAACKSRLGVQLKVRDLYRLATPRAIALHIEDIGVTLV</sequence>
<comment type="cofactor">
    <cofactor evidence="1">
        <name>pantetheine 4'-phosphate</name>
        <dbReference type="ChEBI" id="CHEBI:47942"/>
    </cofactor>
</comment>
<evidence type="ECO:0000256" key="1">
    <source>
        <dbReference type="ARBA" id="ARBA00001957"/>
    </source>
</evidence>
<dbReference type="Gene3D" id="1.10.1200.10">
    <property type="entry name" value="ACP-like"/>
    <property type="match status" value="2"/>
</dbReference>
<dbReference type="GO" id="GO:0004190">
    <property type="term" value="F:aspartic-type endopeptidase activity"/>
    <property type="evidence" value="ECO:0007669"/>
    <property type="project" value="InterPro"/>
</dbReference>
<gene>
    <name evidence="5" type="ORF">KAK03_24080</name>
</gene>
<evidence type="ECO:0000259" key="4">
    <source>
        <dbReference type="PROSITE" id="PS50075"/>
    </source>
</evidence>
<dbReference type="InterPro" id="IPR045851">
    <property type="entry name" value="AMP-bd_C_sf"/>
</dbReference>
<evidence type="ECO:0000313" key="5">
    <source>
        <dbReference type="EMBL" id="MBQ0933566.1"/>
    </source>
</evidence>
<dbReference type="PROSITE" id="PS00141">
    <property type="entry name" value="ASP_PROTEASE"/>
    <property type="match status" value="1"/>
</dbReference>
<comment type="caution">
    <text evidence="5">The sequence shown here is derived from an EMBL/GenBank/DDBJ whole genome shotgun (WGS) entry which is preliminary data.</text>
</comment>
<dbReference type="InterPro" id="IPR001242">
    <property type="entry name" value="Condensation_dom"/>
</dbReference>
<dbReference type="GO" id="GO:0031177">
    <property type="term" value="F:phosphopantetheine binding"/>
    <property type="evidence" value="ECO:0007669"/>
    <property type="project" value="TreeGrafter"/>
</dbReference>
<dbReference type="InterPro" id="IPR000873">
    <property type="entry name" value="AMP-dep_synth/lig_dom"/>
</dbReference>
<keyword evidence="3" id="KW-0597">Phosphoprotein</keyword>
<dbReference type="GO" id="GO:0005737">
    <property type="term" value="C:cytoplasm"/>
    <property type="evidence" value="ECO:0007669"/>
    <property type="project" value="TreeGrafter"/>
</dbReference>
<dbReference type="Pfam" id="PF13193">
    <property type="entry name" value="AMP-binding_C"/>
    <property type="match status" value="2"/>
</dbReference>
<dbReference type="CDD" id="cd05930">
    <property type="entry name" value="A_NRPS"/>
    <property type="match status" value="1"/>
</dbReference>
<evidence type="ECO:0000256" key="3">
    <source>
        <dbReference type="ARBA" id="ARBA00022553"/>
    </source>
</evidence>
<dbReference type="InterPro" id="IPR025110">
    <property type="entry name" value="AMP-bd_C"/>
</dbReference>
<dbReference type="PANTHER" id="PTHR45527:SF1">
    <property type="entry name" value="FATTY ACID SYNTHASE"/>
    <property type="match status" value="1"/>
</dbReference>
<dbReference type="PROSITE" id="PS50075">
    <property type="entry name" value="CARRIER"/>
    <property type="match status" value="2"/>
</dbReference>
<dbReference type="PROSITE" id="PS00012">
    <property type="entry name" value="PHOSPHOPANTETHEINE"/>
    <property type="match status" value="1"/>
</dbReference>
<feature type="domain" description="Carrier" evidence="4">
    <location>
        <begin position="526"/>
        <end position="604"/>
    </location>
</feature>
<accession>A0A940YHM9</accession>
<dbReference type="InterPro" id="IPR023213">
    <property type="entry name" value="CAT-like_dom_sf"/>
</dbReference>
<dbReference type="EMBL" id="JAGQDD010000032">
    <property type="protein sequence ID" value="MBQ0933566.1"/>
    <property type="molecule type" value="Genomic_DNA"/>
</dbReference>
<evidence type="ECO:0000256" key="2">
    <source>
        <dbReference type="ARBA" id="ARBA00022450"/>
    </source>
</evidence>
<dbReference type="FunFam" id="3.40.50.980:FF:000001">
    <property type="entry name" value="Non-ribosomal peptide synthetase"/>
    <property type="match status" value="1"/>
</dbReference>
<evidence type="ECO:0000313" key="6">
    <source>
        <dbReference type="Proteomes" id="UP000676246"/>
    </source>
</evidence>
<dbReference type="Pfam" id="PF00668">
    <property type="entry name" value="Condensation"/>
    <property type="match status" value="1"/>
</dbReference>
<dbReference type="FunFam" id="3.30.300.30:FF:000010">
    <property type="entry name" value="Enterobactin synthetase component F"/>
    <property type="match status" value="1"/>
</dbReference>
<name>A0A940YHM9_9BURK</name>
<dbReference type="RefSeq" id="WP_210857230.1">
    <property type="nucleotide sequence ID" value="NZ_JAGQDD010000032.1"/>
</dbReference>
<dbReference type="Gene3D" id="3.40.50.980">
    <property type="match status" value="4"/>
</dbReference>
<protein>
    <submittedName>
        <fullName evidence="5">Amino acid adenylation domain-containing protein</fullName>
    </submittedName>
</protein>
<dbReference type="CDD" id="cd12117">
    <property type="entry name" value="A_NRPS_Srf_like"/>
    <property type="match status" value="1"/>
</dbReference>
<dbReference type="Gene3D" id="3.30.559.30">
    <property type="entry name" value="Nonribosomal peptide synthetase, condensation domain"/>
    <property type="match status" value="1"/>
</dbReference>
<reference evidence="5 6" key="1">
    <citation type="submission" date="2021-04" db="EMBL/GenBank/DDBJ databases">
        <title>The genome sequence of Ideonella sp. 3Y2.</title>
        <authorList>
            <person name="Liu Y."/>
        </authorList>
    </citation>
    <scope>NUCLEOTIDE SEQUENCE [LARGE SCALE GENOMIC DNA]</scope>
    <source>
        <strain evidence="5 6">3Y2</strain>
    </source>
</reference>
<dbReference type="FunFam" id="2.30.38.10:FF:000001">
    <property type="entry name" value="Non-ribosomal peptide synthetase PvdI"/>
    <property type="match status" value="1"/>
</dbReference>
<keyword evidence="6" id="KW-1185">Reference proteome</keyword>
<organism evidence="5 6">
    <name type="scientific">Ideonella alba</name>
    <dbReference type="NCBI Taxonomy" id="2824118"/>
    <lineage>
        <taxon>Bacteria</taxon>
        <taxon>Pseudomonadati</taxon>
        <taxon>Pseudomonadota</taxon>
        <taxon>Betaproteobacteria</taxon>
        <taxon>Burkholderiales</taxon>
        <taxon>Sphaerotilaceae</taxon>
        <taxon>Ideonella</taxon>
    </lineage>
</organism>
<dbReference type="SUPFAM" id="SSF56801">
    <property type="entry name" value="Acetyl-CoA synthetase-like"/>
    <property type="match status" value="2"/>
</dbReference>
<dbReference type="InterPro" id="IPR001969">
    <property type="entry name" value="Aspartic_peptidase_AS"/>
</dbReference>
<dbReference type="InterPro" id="IPR006162">
    <property type="entry name" value="Ppantetheine_attach_site"/>
</dbReference>
<dbReference type="NCBIfam" id="NF003417">
    <property type="entry name" value="PRK04813.1"/>
    <property type="match status" value="2"/>
</dbReference>
<dbReference type="SUPFAM" id="SSF47336">
    <property type="entry name" value="ACP-like"/>
    <property type="match status" value="2"/>
</dbReference>
<dbReference type="FunFam" id="3.40.50.12780:FF:000012">
    <property type="entry name" value="Non-ribosomal peptide synthetase"/>
    <property type="match status" value="1"/>
</dbReference>
<dbReference type="Gene3D" id="3.30.559.10">
    <property type="entry name" value="Chloramphenicol acetyltransferase-like domain"/>
    <property type="match status" value="1"/>
</dbReference>
<dbReference type="Pfam" id="PF00501">
    <property type="entry name" value="AMP-binding"/>
    <property type="match status" value="2"/>
</dbReference>
<dbReference type="PANTHER" id="PTHR45527">
    <property type="entry name" value="NONRIBOSOMAL PEPTIDE SYNTHETASE"/>
    <property type="match status" value="1"/>
</dbReference>
<keyword evidence="2" id="KW-0596">Phosphopantetheine</keyword>
<dbReference type="Gene3D" id="2.30.38.10">
    <property type="entry name" value="Luciferase, Domain 3"/>
    <property type="match status" value="2"/>
</dbReference>
<dbReference type="SUPFAM" id="SSF52777">
    <property type="entry name" value="CoA-dependent acyltransferases"/>
    <property type="match status" value="2"/>
</dbReference>